<dbReference type="PANTHER" id="PTHR42877">
    <property type="entry name" value="L-ORNITHINE N(5)-MONOOXYGENASE-RELATED"/>
    <property type="match status" value="1"/>
</dbReference>
<dbReference type="OrthoDB" id="74360at2759"/>
<reference evidence="3 4" key="1">
    <citation type="submission" date="2017-06" db="EMBL/GenBank/DDBJ databases">
        <title>Ant-infecting Ophiocordyceps genomes reveal a high diversity of potential behavioral manipulation genes and a possible major role for enterotoxins.</title>
        <authorList>
            <person name="De Bekker C."/>
            <person name="Evans H.C."/>
            <person name="Brachmann A."/>
            <person name="Hughes D.P."/>
        </authorList>
    </citation>
    <scope>NUCLEOTIDE SEQUENCE [LARGE SCALE GENOMIC DNA]</scope>
    <source>
        <strain evidence="3 4">1348a</strain>
    </source>
</reference>
<keyword evidence="2" id="KW-0472">Membrane</keyword>
<feature type="transmembrane region" description="Helical" evidence="2">
    <location>
        <begin position="361"/>
        <end position="378"/>
    </location>
</feature>
<protein>
    <recommendedName>
        <fullName evidence="5">L-ornithine N(5)-oxygenase</fullName>
    </recommendedName>
</protein>
<evidence type="ECO:0008006" key="5">
    <source>
        <dbReference type="Google" id="ProtNLM"/>
    </source>
</evidence>
<dbReference type="Gene3D" id="3.50.50.60">
    <property type="entry name" value="FAD/NAD(P)-binding domain"/>
    <property type="match status" value="2"/>
</dbReference>
<comment type="similarity">
    <text evidence="1">Belongs to the FAD-binding monooxygenase family.</text>
</comment>
<dbReference type="AlphaFoldDB" id="A0A2C5Y3C7"/>
<organism evidence="3 4">
    <name type="scientific">Ophiocordyceps australis</name>
    <dbReference type="NCBI Taxonomy" id="1399860"/>
    <lineage>
        <taxon>Eukaryota</taxon>
        <taxon>Fungi</taxon>
        <taxon>Dikarya</taxon>
        <taxon>Ascomycota</taxon>
        <taxon>Pezizomycotina</taxon>
        <taxon>Sordariomycetes</taxon>
        <taxon>Hypocreomycetidae</taxon>
        <taxon>Hypocreales</taxon>
        <taxon>Ophiocordycipitaceae</taxon>
        <taxon>Ophiocordyceps</taxon>
    </lineage>
</organism>
<dbReference type="SUPFAM" id="SSF51905">
    <property type="entry name" value="FAD/NAD(P)-binding domain"/>
    <property type="match status" value="2"/>
</dbReference>
<gene>
    <name evidence="3" type="ORF">CDD82_1925</name>
</gene>
<evidence type="ECO:0000256" key="2">
    <source>
        <dbReference type="SAM" id="Phobius"/>
    </source>
</evidence>
<dbReference type="EMBL" id="NJEU01001623">
    <property type="protein sequence ID" value="PHH63197.1"/>
    <property type="molecule type" value="Genomic_DNA"/>
</dbReference>
<dbReference type="InterPro" id="IPR051209">
    <property type="entry name" value="FAD-bind_Monooxygenase_sf"/>
</dbReference>
<sequence>MASFAGPLFHASRWPSDLDIRGKKVLVVGNGCTAAQIIPAIVEQTSHLTQVVRSQHWVVPAVDVPNTKAFRWLCRNVPGFLLTMRFILFVILEETFRAFFVSPAGTKLRAAQQAKTERYMRSKVPEKYHRLVIPDFELGCKRRIFDTGYLASMHSPKLTITGDAIAEVLPTAVRTADGATIDADVIVFATGYQTNDFMHGIDVVGRRGVDMRQHWESLGGPGAYNCSVMSDFPNFFMILGPNTATGHTSTILAIENSVNYALRIIKPILDGDASVAQVKRQAEQRYSIEMQRDLQKTVWFGSCSSWYTKPKDDGSRWNAATYPRFQAEFFYKCLFPNYKDWEYTMTPGYARRRFLRKSWKLLSWAVYILLGLGVGALVRHNGLKFVKSLPYL</sequence>
<accession>A0A2C5Y3C7</accession>
<dbReference type="PANTHER" id="PTHR42877:SF10">
    <property type="entry name" value="L-ORNITHINE N(5)-OXYGENASE"/>
    <property type="match status" value="1"/>
</dbReference>
<evidence type="ECO:0000313" key="3">
    <source>
        <dbReference type="EMBL" id="PHH63197.1"/>
    </source>
</evidence>
<evidence type="ECO:0000256" key="1">
    <source>
        <dbReference type="ARBA" id="ARBA00010139"/>
    </source>
</evidence>
<dbReference type="InterPro" id="IPR036188">
    <property type="entry name" value="FAD/NAD-bd_sf"/>
</dbReference>
<proteinExistence type="inferred from homology"/>
<keyword evidence="2" id="KW-1133">Transmembrane helix</keyword>
<keyword evidence="4" id="KW-1185">Reference proteome</keyword>
<evidence type="ECO:0000313" key="4">
    <source>
        <dbReference type="Proteomes" id="UP000224854"/>
    </source>
</evidence>
<dbReference type="Proteomes" id="UP000224854">
    <property type="component" value="Unassembled WGS sequence"/>
</dbReference>
<keyword evidence="2" id="KW-0812">Transmembrane</keyword>
<name>A0A2C5Y3C7_9HYPO</name>
<comment type="caution">
    <text evidence="3">The sequence shown here is derived from an EMBL/GenBank/DDBJ whole genome shotgun (WGS) entry which is preliminary data.</text>
</comment>